<dbReference type="EMBL" id="MFIX01000186">
    <property type="protein sequence ID" value="OGG02356.1"/>
    <property type="molecule type" value="Genomic_DNA"/>
</dbReference>
<sequence>MQRKNAIAAGVALIIGWSSLVQAGEVSGMVTARGARNSANVVVFVEQAEGPFPVPSEHARMDQKGLKFNPHVLPVLVGTTVDYLNSDNVMHNVFTSSEAAEKFNLGTWPQGEFRPFTFKKQGTAVMLCNVHPEMEAWVVVLQNPYFALTDESGAYTIKNVPAGTYTLKLWHEKLKKYEPQTVEVQNTGKAVVDFTLTK</sequence>
<reference evidence="5 6" key="1">
    <citation type="journal article" date="2016" name="Nat. Commun.">
        <title>Thousands of microbial genomes shed light on interconnected biogeochemical processes in an aquifer system.</title>
        <authorList>
            <person name="Anantharaman K."/>
            <person name="Brown C.T."/>
            <person name="Hug L.A."/>
            <person name="Sharon I."/>
            <person name="Castelle C.J."/>
            <person name="Probst A.J."/>
            <person name="Thomas B.C."/>
            <person name="Singh A."/>
            <person name="Wilkins M.J."/>
            <person name="Karaoz U."/>
            <person name="Brodie E.L."/>
            <person name="Williams K.H."/>
            <person name="Hubbard S.S."/>
            <person name="Banfield J.F."/>
        </authorList>
    </citation>
    <scope>NUCLEOTIDE SEQUENCE [LARGE SCALE GENOMIC DNA]</scope>
</reference>
<feature type="domain" description="Blue (type 1) copper" evidence="4">
    <location>
        <begin position="60"/>
        <end position="140"/>
    </location>
</feature>
<evidence type="ECO:0000313" key="6">
    <source>
        <dbReference type="Proteomes" id="UP000179129"/>
    </source>
</evidence>
<feature type="chain" id="PRO_5009522579" description="Blue (type 1) copper domain-containing protein" evidence="3">
    <location>
        <begin position="24"/>
        <end position="198"/>
    </location>
</feature>
<dbReference type="SUPFAM" id="SSF49464">
    <property type="entry name" value="Carboxypeptidase regulatory domain-like"/>
    <property type="match status" value="1"/>
</dbReference>
<protein>
    <recommendedName>
        <fullName evidence="4">Blue (type 1) copper domain-containing protein</fullName>
    </recommendedName>
</protein>
<keyword evidence="1" id="KW-0479">Metal-binding</keyword>
<keyword evidence="3" id="KW-0732">Signal</keyword>
<proteinExistence type="predicted"/>
<dbReference type="STRING" id="1817867.A3F83_10620"/>
<name>A0A1F5YQF1_9BACT</name>
<dbReference type="SUPFAM" id="SSF49503">
    <property type="entry name" value="Cupredoxins"/>
    <property type="match status" value="1"/>
</dbReference>
<dbReference type="InterPro" id="IPR008969">
    <property type="entry name" value="CarboxyPept-like_regulatory"/>
</dbReference>
<dbReference type="PANTHER" id="PTHR36507:SF1">
    <property type="entry name" value="BLL1555 PROTEIN"/>
    <property type="match status" value="1"/>
</dbReference>
<organism evidence="5 6">
    <name type="scientific">Candidatus Glassbacteria bacterium RIFCSPLOWO2_12_FULL_58_11</name>
    <dbReference type="NCBI Taxonomy" id="1817867"/>
    <lineage>
        <taxon>Bacteria</taxon>
        <taxon>Candidatus Glassiibacteriota</taxon>
    </lineage>
</organism>
<dbReference type="Pfam" id="PF13620">
    <property type="entry name" value="CarboxypepD_reg"/>
    <property type="match status" value="1"/>
</dbReference>
<dbReference type="InterPro" id="IPR000923">
    <property type="entry name" value="BlueCu_1"/>
</dbReference>
<evidence type="ECO:0000256" key="2">
    <source>
        <dbReference type="ARBA" id="ARBA00023008"/>
    </source>
</evidence>
<dbReference type="AlphaFoldDB" id="A0A1F5YQF1"/>
<feature type="signal peptide" evidence="3">
    <location>
        <begin position="1"/>
        <end position="23"/>
    </location>
</feature>
<accession>A0A1F5YQF1</accession>
<dbReference type="PANTHER" id="PTHR36507">
    <property type="entry name" value="BLL1555 PROTEIN"/>
    <property type="match status" value="1"/>
</dbReference>
<dbReference type="Proteomes" id="UP000179129">
    <property type="component" value="Unassembled WGS sequence"/>
</dbReference>
<dbReference type="InterPro" id="IPR008972">
    <property type="entry name" value="Cupredoxin"/>
</dbReference>
<gene>
    <name evidence="5" type="ORF">A3F83_10620</name>
</gene>
<evidence type="ECO:0000259" key="4">
    <source>
        <dbReference type="Pfam" id="PF00127"/>
    </source>
</evidence>
<dbReference type="Pfam" id="PF00127">
    <property type="entry name" value="Copper-bind"/>
    <property type="match status" value="1"/>
</dbReference>
<dbReference type="InterPro" id="IPR052721">
    <property type="entry name" value="ET_Amicyanin"/>
</dbReference>
<keyword evidence="2" id="KW-0186">Copper</keyword>
<dbReference type="Gene3D" id="2.60.40.420">
    <property type="entry name" value="Cupredoxins - blue copper proteins"/>
    <property type="match status" value="1"/>
</dbReference>
<evidence type="ECO:0000256" key="1">
    <source>
        <dbReference type="ARBA" id="ARBA00022723"/>
    </source>
</evidence>
<comment type="caution">
    <text evidence="5">The sequence shown here is derived from an EMBL/GenBank/DDBJ whole genome shotgun (WGS) entry which is preliminary data.</text>
</comment>
<dbReference type="GO" id="GO:0005507">
    <property type="term" value="F:copper ion binding"/>
    <property type="evidence" value="ECO:0007669"/>
    <property type="project" value="InterPro"/>
</dbReference>
<dbReference type="GO" id="GO:0009055">
    <property type="term" value="F:electron transfer activity"/>
    <property type="evidence" value="ECO:0007669"/>
    <property type="project" value="InterPro"/>
</dbReference>
<evidence type="ECO:0000313" key="5">
    <source>
        <dbReference type="EMBL" id="OGG02356.1"/>
    </source>
</evidence>
<evidence type="ECO:0000256" key="3">
    <source>
        <dbReference type="SAM" id="SignalP"/>
    </source>
</evidence>